<dbReference type="EC" id="4.3.2.7" evidence="2"/>
<dbReference type="Pfam" id="PF04752">
    <property type="entry name" value="ChaC"/>
    <property type="match status" value="1"/>
</dbReference>
<comment type="caution">
    <text evidence="6">The sequence shown here is derived from an EMBL/GenBank/DDBJ whole genome shotgun (WGS) entry which is preliminary data.</text>
</comment>
<feature type="compositionally biased region" description="Basic and acidic residues" evidence="5">
    <location>
        <begin position="1"/>
        <end position="14"/>
    </location>
</feature>
<dbReference type="AlphaFoldDB" id="A0A2T7NXF8"/>
<comment type="catalytic activity">
    <reaction evidence="4">
        <text>glutathione = L-cysteinylglycine + 5-oxo-L-proline</text>
        <dbReference type="Rhea" id="RHEA:47724"/>
        <dbReference type="ChEBI" id="CHEBI:57925"/>
        <dbReference type="ChEBI" id="CHEBI:58402"/>
        <dbReference type="ChEBI" id="CHEBI:61694"/>
        <dbReference type="EC" id="4.3.2.7"/>
    </reaction>
</comment>
<proteinExistence type="inferred from homology"/>
<keyword evidence="7" id="KW-1185">Reference proteome</keyword>
<dbReference type="OrthoDB" id="1933483at2759"/>
<dbReference type="GO" id="GO:0061928">
    <property type="term" value="F:glutathione specific gamma-glutamylcyclotransferase activity"/>
    <property type="evidence" value="ECO:0007669"/>
    <property type="project" value="UniProtKB-EC"/>
</dbReference>
<keyword evidence="3" id="KW-0456">Lyase</keyword>
<dbReference type="STRING" id="400727.A0A2T7NXF8"/>
<evidence type="ECO:0000256" key="1">
    <source>
        <dbReference type="ARBA" id="ARBA00009662"/>
    </source>
</evidence>
<dbReference type="PANTHER" id="PTHR12192:SF26">
    <property type="entry name" value="GLUTATHIONE-SPECIFIC GAMMA-GLUTAMYLCYCLOTRANSFERASE 1"/>
    <property type="match status" value="1"/>
</dbReference>
<dbReference type="PANTHER" id="PTHR12192">
    <property type="entry name" value="CATION TRANSPORT PROTEIN CHAC-RELATED"/>
    <property type="match status" value="1"/>
</dbReference>
<accession>A0A2T7NXF8</accession>
<gene>
    <name evidence="6" type="ORF">C0Q70_13509</name>
</gene>
<comment type="similarity">
    <text evidence="1">Belongs to the gamma-glutamylcyclotransferase family. ChaC subfamily.</text>
</comment>
<evidence type="ECO:0000256" key="3">
    <source>
        <dbReference type="ARBA" id="ARBA00023239"/>
    </source>
</evidence>
<dbReference type="Proteomes" id="UP000245119">
    <property type="component" value="Linkage Group LG8"/>
</dbReference>
<dbReference type="InterPro" id="IPR006840">
    <property type="entry name" value="ChaC"/>
</dbReference>
<dbReference type="CDD" id="cd06661">
    <property type="entry name" value="GGCT_like"/>
    <property type="match status" value="1"/>
</dbReference>
<evidence type="ECO:0000256" key="4">
    <source>
        <dbReference type="ARBA" id="ARBA00048073"/>
    </source>
</evidence>
<organism evidence="6 7">
    <name type="scientific">Pomacea canaliculata</name>
    <name type="common">Golden apple snail</name>
    <dbReference type="NCBI Taxonomy" id="400727"/>
    <lineage>
        <taxon>Eukaryota</taxon>
        <taxon>Metazoa</taxon>
        <taxon>Spiralia</taxon>
        <taxon>Lophotrochozoa</taxon>
        <taxon>Mollusca</taxon>
        <taxon>Gastropoda</taxon>
        <taxon>Caenogastropoda</taxon>
        <taxon>Architaenioglossa</taxon>
        <taxon>Ampullarioidea</taxon>
        <taxon>Ampullariidae</taxon>
        <taxon>Pomacea</taxon>
    </lineage>
</organism>
<dbReference type="InterPro" id="IPR013024">
    <property type="entry name" value="GGCT-like"/>
</dbReference>
<dbReference type="EMBL" id="PZQS01000008">
    <property type="protein sequence ID" value="PVD25845.1"/>
    <property type="molecule type" value="Genomic_DNA"/>
</dbReference>
<evidence type="ECO:0000313" key="6">
    <source>
        <dbReference type="EMBL" id="PVD25845.1"/>
    </source>
</evidence>
<evidence type="ECO:0000256" key="2">
    <source>
        <dbReference type="ARBA" id="ARBA00012344"/>
    </source>
</evidence>
<protein>
    <recommendedName>
        <fullName evidence="2">glutathione-specific gamma-glutamylcyclotransferase</fullName>
        <ecNumber evidence="2">4.3.2.7</ecNumber>
    </recommendedName>
</protein>
<feature type="region of interest" description="Disordered" evidence="5">
    <location>
        <begin position="1"/>
        <end position="32"/>
    </location>
</feature>
<reference evidence="6 7" key="1">
    <citation type="submission" date="2018-04" db="EMBL/GenBank/DDBJ databases">
        <title>The genome of golden apple snail Pomacea canaliculata provides insight into stress tolerance and invasive adaptation.</title>
        <authorList>
            <person name="Liu C."/>
            <person name="Liu B."/>
            <person name="Ren Y."/>
            <person name="Zhang Y."/>
            <person name="Wang H."/>
            <person name="Li S."/>
            <person name="Jiang F."/>
            <person name="Yin L."/>
            <person name="Zhang G."/>
            <person name="Qian W."/>
            <person name="Fan W."/>
        </authorList>
    </citation>
    <scope>NUCLEOTIDE SEQUENCE [LARGE SCALE GENOMIC DNA]</scope>
    <source>
        <strain evidence="6">SZHN2017</strain>
        <tissue evidence="6">Muscle</tissue>
    </source>
</reference>
<dbReference type="GO" id="GO:0005737">
    <property type="term" value="C:cytoplasm"/>
    <property type="evidence" value="ECO:0007669"/>
    <property type="project" value="TreeGrafter"/>
</dbReference>
<dbReference type="InterPro" id="IPR036568">
    <property type="entry name" value="GGCT-like_sf"/>
</dbReference>
<name>A0A2T7NXF8_POMCA</name>
<sequence length="270" mass="30219">MLSFVVREEEKQTEETALTQGRIDPPQHRPQASLVTNSTKVGRFSQAATLYLTTMEIELLKSLIAHDSLWVFAYGSLLWKPCFKYSRQVVGHIKGFKRRFYQGNTNLRGTPAKPGRVAILVPDPQEVTWGVAYEIRGRLHVEHALQNLYVRENTCGGYEGMQVTFHPRPSNTSDDCPAFDVLCFTATPSSHLYMGAADVTTMALEVVAARGTAGPNTEYVLRTAEYVHHHIPEDKDQHLLELELAIRQCLLTLHLLPEHALTLGQVAAVV</sequence>
<dbReference type="GO" id="GO:0006751">
    <property type="term" value="P:glutathione catabolic process"/>
    <property type="evidence" value="ECO:0007669"/>
    <property type="project" value="InterPro"/>
</dbReference>
<evidence type="ECO:0000256" key="5">
    <source>
        <dbReference type="SAM" id="MobiDB-lite"/>
    </source>
</evidence>
<dbReference type="Gene3D" id="3.10.490.10">
    <property type="entry name" value="Gamma-glutamyl cyclotransferase-like"/>
    <property type="match status" value="1"/>
</dbReference>
<dbReference type="SUPFAM" id="SSF110857">
    <property type="entry name" value="Gamma-glutamyl cyclotransferase-like"/>
    <property type="match status" value="1"/>
</dbReference>
<evidence type="ECO:0000313" key="7">
    <source>
        <dbReference type="Proteomes" id="UP000245119"/>
    </source>
</evidence>